<protein>
    <recommendedName>
        <fullName evidence="3">Transcriptional regulator</fullName>
    </recommendedName>
</protein>
<comment type="caution">
    <text evidence="1">The sequence shown here is derived from an EMBL/GenBank/DDBJ whole genome shotgun (WGS) entry which is preliminary data.</text>
</comment>
<sequence>AGVLAGRAQALAAAGRAEDATAALQVLSDVTDQLPASVVADVDSMFGWPEVRLRYVESYVYTHNGDAAAAMAAQDRALDLYPVELGRERAQLQMHRASCLIRSGHVADGLRYAADVLDDLPIDQHNAMLYEVGRQVVATVPGSERRRVEAEDLRERLVALPAR</sequence>
<proteinExistence type="predicted"/>
<evidence type="ECO:0000313" key="1">
    <source>
        <dbReference type="EMBL" id="MBF9131381.1"/>
    </source>
</evidence>
<reference evidence="1 2" key="1">
    <citation type="submission" date="2020-11" db="EMBL/GenBank/DDBJ databases">
        <title>A novel isolate from a Black sea contaminated sediment with potential to produce alkanes: Plantactinospora alkalitolerans sp. nov.</title>
        <authorList>
            <person name="Carro L."/>
            <person name="Veyisoglu A."/>
            <person name="Guven K."/>
            <person name="Schumann P."/>
            <person name="Klenk H.-P."/>
            <person name="Sahin N."/>
        </authorList>
    </citation>
    <scope>NUCLEOTIDE SEQUENCE [LARGE SCALE GENOMIC DNA]</scope>
    <source>
        <strain evidence="1 2">S1510</strain>
    </source>
</reference>
<dbReference type="EMBL" id="JADPUN010000193">
    <property type="protein sequence ID" value="MBF9131381.1"/>
    <property type="molecule type" value="Genomic_DNA"/>
</dbReference>
<feature type="non-terminal residue" evidence="1">
    <location>
        <position position="1"/>
    </location>
</feature>
<accession>A0ABS0GYU9</accession>
<evidence type="ECO:0000313" key="2">
    <source>
        <dbReference type="Proteomes" id="UP000638560"/>
    </source>
</evidence>
<keyword evidence="2" id="KW-1185">Reference proteome</keyword>
<dbReference type="Proteomes" id="UP000638560">
    <property type="component" value="Unassembled WGS sequence"/>
</dbReference>
<organism evidence="1 2">
    <name type="scientific">Plantactinospora alkalitolerans</name>
    <dbReference type="NCBI Taxonomy" id="2789879"/>
    <lineage>
        <taxon>Bacteria</taxon>
        <taxon>Bacillati</taxon>
        <taxon>Actinomycetota</taxon>
        <taxon>Actinomycetes</taxon>
        <taxon>Micromonosporales</taxon>
        <taxon>Micromonosporaceae</taxon>
        <taxon>Plantactinospora</taxon>
    </lineage>
</organism>
<gene>
    <name evidence="1" type="ORF">I0C86_20795</name>
</gene>
<evidence type="ECO:0008006" key="3">
    <source>
        <dbReference type="Google" id="ProtNLM"/>
    </source>
</evidence>
<name>A0ABS0GYU9_9ACTN</name>